<dbReference type="InterPro" id="IPR004125">
    <property type="entry name" value="Signal_recog_particle_SRP54_M"/>
</dbReference>
<dbReference type="FunFam" id="3.40.50.300:FF:000022">
    <property type="entry name" value="Signal recognition particle 54 kDa subunit"/>
    <property type="match status" value="1"/>
</dbReference>
<dbReference type="SMART" id="SM00962">
    <property type="entry name" value="SRP54"/>
    <property type="match status" value="1"/>
</dbReference>
<dbReference type="Pfam" id="PF00448">
    <property type="entry name" value="SRP54"/>
    <property type="match status" value="1"/>
</dbReference>
<feature type="binding site" evidence="10">
    <location>
        <begin position="106"/>
        <end position="113"/>
    </location>
    <ligand>
        <name>GTP</name>
        <dbReference type="ChEBI" id="CHEBI:37565"/>
    </ligand>
</feature>
<dbReference type="GO" id="GO:0048500">
    <property type="term" value="C:signal recognition particle"/>
    <property type="evidence" value="ECO:0007669"/>
    <property type="project" value="UniProtKB-UniRule"/>
</dbReference>
<evidence type="ECO:0000313" key="15">
    <source>
        <dbReference type="Proteomes" id="UP000594121"/>
    </source>
</evidence>
<keyword evidence="4 10" id="KW-0378">Hydrolase</keyword>
<keyword evidence="3 10" id="KW-0547">Nucleotide-binding</keyword>
<reference evidence="14 15" key="1">
    <citation type="submission" date="2020-10" db="EMBL/GenBank/DDBJ databases">
        <title>Thermofilum lucidum 3507LT sp. nov. a novel member of Thermofilaceae family isolated from Chile hot spring, and proposal of description order Thermofilales.</title>
        <authorList>
            <person name="Zayulina K.S."/>
            <person name="Elcheninov A.G."/>
            <person name="Toshchakov S.V."/>
            <person name="Kublanov I.V."/>
        </authorList>
    </citation>
    <scope>NUCLEOTIDE SEQUENCE [LARGE SCALE GENOMIC DNA]</scope>
    <source>
        <strain evidence="14 15">3507LT</strain>
    </source>
</reference>
<dbReference type="PANTHER" id="PTHR11564">
    <property type="entry name" value="SIGNAL RECOGNITION PARTICLE 54K PROTEIN SRP54"/>
    <property type="match status" value="1"/>
</dbReference>
<evidence type="ECO:0000256" key="7">
    <source>
        <dbReference type="ARBA" id="ARBA00023135"/>
    </source>
</evidence>
<comment type="similarity">
    <text evidence="1 10">Belongs to the GTP-binding SRP family. SRP54 subfamily.</text>
</comment>
<feature type="domain" description="Signal recognition particle SRP54 helical bundle" evidence="13">
    <location>
        <begin position="1"/>
        <end position="85"/>
    </location>
</feature>
<dbReference type="GO" id="GO:0005525">
    <property type="term" value="F:GTP binding"/>
    <property type="evidence" value="ECO:0007669"/>
    <property type="project" value="UniProtKB-UniRule"/>
</dbReference>
<dbReference type="GeneID" id="59149202"/>
<comment type="subcellular location">
    <subcellularLocation>
        <location evidence="10">Cytoplasm</location>
    </subcellularLocation>
    <text evidence="10">The SRP-RNC complex is targeted to the cytoplasmic membrane.</text>
</comment>
<comment type="catalytic activity">
    <reaction evidence="10">
        <text>GTP + H2O = GDP + phosphate + H(+)</text>
        <dbReference type="Rhea" id="RHEA:19669"/>
        <dbReference type="ChEBI" id="CHEBI:15377"/>
        <dbReference type="ChEBI" id="CHEBI:15378"/>
        <dbReference type="ChEBI" id="CHEBI:37565"/>
        <dbReference type="ChEBI" id="CHEBI:43474"/>
        <dbReference type="ChEBI" id="CHEBI:58189"/>
        <dbReference type="EC" id="3.6.5.4"/>
    </reaction>
</comment>
<dbReference type="InterPro" id="IPR003593">
    <property type="entry name" value="AAA+_ATPase"/>
</dbReference>
<dbReference type="GO" id="GO:0006614">
    <property type="term" value="P:SRP-dependent cotranslational protein targeting to membrane"/>
    <property type="evidence" value="ECO:0007669"/>
    <property type="project" value="InterPro"/>
</dbReference>
<dbReference type="Pfam" id="PF02978">
    <property type="entry name" value="SRP_SPB"/>
    <property type="match status" value="1"/>
</dbReference>
<dbReference type="InterPro" id="IPR042101">
    <property type="entry name" value="SRP54_N_sf"/>
</dbReference>
<dbReference type="SUPFAM" id="SSF47364">
    <property type="entry name" value="Domain of the SRP/SRP receptor G-proteins"/>
    <property type="match status" value="1"/>
</dbReference>
<dbReference type="Gene3D" id="3.40.50.300">
    <property type="entry name" value="P-loop containing nucleotide triphosphate hydrolases"/>
    <property type="match status" value="1"/>
</dbReference>
<feature type="domain" description="SRP54-type proteins GTP-binding" evidence="12">
    <location>
        <begin position="99"/>
        <end position="294"/>
    </location>
</feature>
<keyword evidence="15" id="KW-1185">Reference proteome</keyword>
<dbReference type="SMART" id="SM00382">
    <property type="entry name" value="AAA"/>
    <property type="match status" value="1"/>
</dbReference>
<evidence type="ECO:0000259" key="13">
    <source>
        <dbReference type="SMART" id="SM00963"/>
    </source>
</evidence>
<feature type="binding site" evidence="10">
    <location>
        <begin position="246"/>
        <end position="249"/>
    </location>
    <ligand>
        <name>GTP</name>
        <dbReference type="ChEBI" id="CHEBI:37565"/>
    </ligand>
</feature>
<evidence type="ECO:0000256" key="6">
    <source>
        <dbReference type="ARBA" id="ARBA00023134"/>
    </source>
</evidence>
<dbReference type="EC" id="3.6.5.4" evidence="10"/>
<dbReference type="Proteomes" id="UP000594121">
    <property type="component" value="Chromosome"/>
</dbReference>
<dbReference type="Gene3D" id="1.20.120.140">
    <property type="entry name" value="Signal recognition particle SRP54, nucleotide-binding domain"/>
    <property type="match status" value="1"/>
</dbReference>
<evidence type="ECO:0000256" key="3">
    <source>
        <dbReference type="ARBA" id="ARBA00022741"/>
    </source>
</evidence>
<evidence type="ECO:0000256" key="2">
    <source>
        <dbReference type="ARBA" id="ARBA00022490"/>
    </source>
</evidence>
<evidence type="ECO:0000256" key="1">
    <source>
        <dbReference type="ARBA" id="ARBA00005450"/>
    </source>
</evidence>
<dbReference type="InterPro" id="IPR036891">
    <property type="entry name" value="Signal_recog_part_SRP54_M_sf"/>
</dbReference>
<dbReference type="SMART" id="SM00963">
    <property type="entry name" value="SRP54_N"/>
    <property type="match status" value="1"/>
</dbReference>
<comment type="domain">
    <text evidence="10">Composed of three domains: the N-terminal N domain, which is responsible for interactions with the ribosome, the central G domain, which binds GTP, and the C-terminal M domain, which binds the RNA and the signal sequence of the RNC.</text>
</comment>
<evidence type="ECO:0000259" key="11">
    <source>
        <dbReference type="SMART" id="SM00382"/>
    </source>
</evidence>
<evidence type="ECO:0000256" key="5">
    <source>
        <dbReference type="ARBA" id="ARBA00022884"/>
    </source>
</evidence>
<keyword evidence="2 10" id="KW-0963">Cytoplasm</keyword>
<name>A0A7L9FFH3_9CREN</name>
<dbReference type="RefSeq" id="WP_192818095.1">
    <property type="nucleotide sequence ID" value="NZ_CP062310.1"/>
</dbReference>
<keyword evidence="6 10" id="KW-0342">GTP-binding</keyword>
<sequence>MESLRSGLLSVLEKVKNSVILDTKEVDSIIRELQRVLLKADVDVRLVFELSEKIKKKFFSREIPPGFSKRDVLIKILYDELVSLLGGENATPYTLGRMPYKIMLVGIEGSGKTTTAAKLAKYLKENGYSVGLIAADTYRPGAYEQLQQLATKIGVSFYGDPQCKDPVRIVEEGVKVLEGRGVQVFIIDTAGRHKDEVSLMQEVSEIYEKLKPDDVILVVDATQGKGVAKQAIAFKEKVPLGHVVVTKLDGSAKGGGALSAVASTGAKVAFIGTGEKLDDFEAFDPYKFVARLLGMPDLEGLLRKFQALEEHEKERARLAAAGKITLLDLKEQLLEIKKLGPLSKVLEMLGGPPIAVKGSLEGGEKEIDKWIAVLNSMTEEELLKPEIIDRSRMTRIARGSGTTVRDVKRLLESYTQMKKIMRQIYRSRRRIQGF</sequence>
<dbReference type="InterPro" id="IPR013822">
    <property type="entry name" value="Signal_recog_particl_SRP54_hlx"/>
</dbReference>
<dbReference type="FunCoup" id="A0A7L9FFH3">
    <property type="interactions" value="200"/>
</dbReference>
<dbReference type="SUPFAM" id="SSF52540">
    <property type="entry name" value="P-loop containing nucleoside triphosphate hydrolases"/>
    <property type="match status" value="1"/>
</dbReference>
<comment type="function">
    <text evidence="10">Involved in targeting and insertion of nascent membrane proteins into the cytoplasmic membrane. Binds to the hydrophobic signal sequence of the ribosome-nascent chain (RNC) as it emerges from the ribosomes. The SRP-RNC complex is then targeted to the cytoplasmic membrane where it interacts with the SRP receptor FtsY.</text>
</comment>
<organism evidence="14 15">
    <name type="scientific">Infirmifilum lucidum</name>
    <dbReference type="NCBI Taxonomy" id="2776706"/>
    <lineage>
        <taxon>Archaea</taxon>
        <taxon>Thermoproteota</taxon>
        <taxon>Thermoprotei</taxon>
        <taxon>Thermofilales</taxon>
        <taxon>Thermofilaceae</taxon>
        <taxon>Infirmifilum</taxon>
    </lineage>
</organism>
<evidence type="ECO:0000313" key="14">
    <source>
        <dbReference type="EMBL" id="QOJ78122.1"/>
    </source>
</evidence>
<evidence type="ECO:0000259" key="12">
    <source>
        <dbReference type="SMART" id="SM00962"/>
    </source>
</evidence>
<dbReference type="InterPro" id="IPR022941">
    <property type="entry name" value="SRP54"/>
</dbReference>
<dbReference type="KEGG" id="thel:IG193_04860"/>
<dbReference type="InParanoid" id="A0A7L9FFH3"/>
<feature type="binding site" evidence="10">
    <location>
        <begin position="188"/>
        <end position="192"/>
    </location>
    <ligand>
        <name>GTP</name>
        <dbReference type="ChEBI" id="CHEBI:37565"/>
    </ligand>
</feature>
<dbReference type="SUPFAM" id="SSF47446">
    <property type="entry name" value="Signal peptide-binding domain"/>
    <property type="match status" value="1"/>
</dbReference>
<proteinExistence type="inferred from homology"/>
<keyword evidence="7 10" id="KW-0733">Signal recognition particle</keyword>
<dbReference type="Gene3D" id="1.10.260.30">
    <property type="entry name" value="Signal recognition particle, SRP54 subunit, M-domain"/>
    <property type="match status" value="1"/>
</dbReference>
<dbReference type="InterPro" id="IPR000897">
    <property type="entry name" value="SRP54_GTPase_dom"/>
</dbReference>
<dbReference type="HAMAP" id="MF_00306">
    <property type="entry name" value="SRP54"/>
    <property type="match status" value="1"/>
</dbReference>
<dbReference type="GO" id="GO:0003924">
    <property type="term" value="F:GTPase activity"/>
    <property type="evidence" value="ECO:0007669"/>
    <property type="project" value="UniProtKB-UniRule"/>
</dbReference>
<gene>
    <name evidence="14" type="primary">ffh</name>
    <name evidence="10" type="synonym">srp54</name>
    <name evidence="14" type="ORF">IG193_04860</name>
</gene>
<evidence type="ECO:0000256" key="4">
    <source>
        <dbReference type="ARBA" id="ARBA00022801"/>
    </source>
</evidence>
<dbReference type="InterPro" id="IPR036225">
    <property type="entry name" value="SRP/SRP_N"/>
</dbReference>
<comment type="subunit">
    <text evidence="9 10">Part of the signal recognition particle protein translocation system, which is composed of SRP and FtsY. Archaeal SRP consists of a 7S RNA molecule of 300 nucleotides and two protein subunits: SRP54 and SRP19.</text>
</comment>
<dbReference type="GO" id="GO:0008312">
    <property type="term" value="F:7S RNA binding"/>
    <property type="evidence" value="ECO:0007669"/>
    <property type="project" value="UniProtKB-UniRule"/>
</dbReference>
<accession>A0A7L9FFH3</accession>
<dbReference type="AlphaFoldDB" id="A0A7L9FFH3"/>
<evidence type="ECO:0000256" key="8">
    <source>
        <dbReference type="ARBA" id="ARBA00023274"/>
    </source>
</evidence>
<evidence type="ECO:0000256" key="10">
    <source>
        <dbReference type="HAMAP-Rule" id="MF_00306"/>
    </source>
</evidence>
<dbReference type="EMBL" id="CP062310">
    <property type="protein sequence ID" value="QOJ78122.1"/>
    <property type="molecule type" value="Genomic_DNA"/>
</dbReference>
<protein>
    <recommendedName>
        <fullName evidence="10">Signal recognition particle 54 kDa protein</fullName>
        <shortName evidence="10">SRP54</shortName>
        <ecNumber evidence="10">3.6.5.4</ecNumber>
    </recommendedName>
</protein>
<keyword evidence="5 10" id="KW-0694">RNA-binding</keyword>
<evidence type="ECO:0000256" key="9">
    <source>
        <dbReference type="ARBA" id="ARBA00064051"/>
    </source>
</evidence>
<dbReference type="CDD" id="cd17875">
    <property type="entry name" value="SRP54_G"/>
    <property type="match status" value="1"/>
</dbReference>
<dbReference type="InterPro" id="IPR027417">
    <property type="entry name" value="P-loop_NTPase"/>
</dbReference>
<dbReference type="PANTHER" id="PTHR11564:SF5">
    <property type="entry name" value="SIGNAL RECOGNITION PARTICLE SUBUNIT SRP54"/>
    <property type="match status" value="1"/>
</dbReference>
<feature type="domain" description="AAA+ ATPase" evidence="11">
    <location>
        <begin position="98"/>
        <end position="249"/>
    </location>
</feature>
<dbReference type="Pfam" id="PF02881">
    <property type="entry name" value="SRP54_N"/>
    <property type="match status" value="1"/>
</dbReference>
<keyword evidence="8 10" id="KW-0687">Ribonucleoprotein</keyword>